<evidence type="ECO:0000313" key="5">
    <source>
        <dbReference type="EMBL" id="KAF1015533.1"/>
    </source>
</evidence>
<dbReference type="InterPro" id="IPR036271">
    <property type="entry name" value="Tet_transcr_reg_TetR-rel_C_sf"/>
</dbReference>
<keyword evidence="2" id="KW-0238">DNA-binding</keyword>
<evidence type="ECO:0000313" key="6">
    <source>
        <dbReference type="Proteomes" id="UP000487117"/>
    </source>
</evidence>
<dbReference type="SUPFAM" id="SSF48498">
    <property type="entry name" value="Tetracyclin repressor-like, C-terminal domain"/>
    <property type="match status" value="1"/>
</dbReference>
<dbReference type="SUPFAM" id="SSF46689">
    <property type="entry name" value="Homeodomain-like"/>
    <property type="match status" value="1"/>
</dbReference>
<dbReference type="PANTHER" id="PTHR47506">
    <property type="entry name" value="TRANSCRIPTIONAL REGULATORY PROTEIN"/>
    <property type="match status" value="1"/>
</dbReference>
<dbReference type="Pfam" id="PF00440">
    <property type="entry name" value="TetR_N"/>
    <property type="match status" value="1"/>
</dbReference>
<dbReference type="GO" id="GO:0003677">
    <property type="term" value="F:DNA binding"/>
    <property type="evidence" value="ECO:0007669"/>
    <property type="project" value="UniProtKB-KW"/>
</dbReference>
<dbReference type="InterPro" id="IPR009057">
    <property type="entry name" value="Homeodomain-like_sf"/>
</dbReference>
<evidence type="ECO:0000256" key="1">
    <source>
        <dbReference type="ARBA" id="ARBA00023015"/>
    </source>
</evidence>
<protein>
    <submittedName>
        <fullName evidence="5">HTH-type transcriptional repressor ComR</fullName>
    </submittedName>
</protein>
<evidence type="ECO:0000259" key="4">
    <source>
        <dbReference type="Pfam" id="PF00440"/>
    </source>
</evidence>
<dbReference type="Proteomes" id="UP000487117">
    <property type="component" value="Unassembled WGS sequence"/>
</dbReference>
<accession>A0A7V8FGZ5</accession>
<reference evidence="6" key="1">
    <citation type="journal article" date="2020" name="MBio">
        <title>Horizontal gene transfer to a defensive symbiont with a reduced genome amongst a multipartite beetle microbiome.</title>
        <authorList>
            <person name="Waterworth S.C."/>
            <person name="Florez L.V."/>
            <person name="Rees E.R."/>
            <person name="Hertweck C."/>
            <person name="Kaltenpoth M."/>
            <person name="Kwan J.C."/>
        </authorList>
    </citation>
    <scope>NUCLEOTIDE SEQUENCE [LARGE SCALE GENOMIC DNA]</scope>
</reference>
<name>A0A7V8FGZ5_STEMA</name>
<dbReference type="EMBL" id="WNDS01000002">
    <property type="protein sequence ID" value="KAF1015533.1"/>
    <property type="molecule type" value="Genomic_DNA"/>
</dbReference>
<organism evidence="5 6">
    <name type="scientific">Stenotrophomonas maltophilia</name>
    <name type="common">Pseudomonas maltophilia</name>
    <name type="synonym">Xanthomonas maltophilia</name>
    <dbReference type="NCBI Taxonomy" id="40324"/>
    <lineage>
        <taxon>Bacteria</taxon>
        <taxon>Pseudomonadati</taxon>
        <taxon>Pseudomonadota</taxon>
        <taxon>Gammaproteobacteria</taxon>
        <taxon>Lysobacterales</taxon>
        <taxon>Lysobacteraceae</taxon>
        <taxon>Stenotrophomonas</taxon>
        <taxon>Stenotrophomonas maltophilia group</taxon>
    </lineage>
</organism>
<feature type="domain" description="HTH tetR-type" evidence="4">
    <location>
        <begin position="16"/>
        <end position="62"/>
    </location>
</feature>
<dbReference type="AlphaFoldDB" id="A0A7V8FGZ5"/>
<dbReference type="Gene3D" id="1.10.357.10">
    <property type="entry name" value="Tetracycline Repressor, domain 2"/>
    <property type="match status" value="1"/>
</dbReference>
<comment type="caution">
    <text evidence="5">The sequence shown here is derived from an EMBL/GenBank/DDBJ whole genome shotgun (WGS) entry which is preliminary data.</text>
</comment>
<gene>
    <name evidence="5" type="primary">comR_2</name>
    <name evidence="5" type="ORF">GAK31_01007</name>
</gene>
<sequence length="209" mass="22482">MTRTGRPRSFDRDIALEQAMHVFWARGYEAASLSLLKEAMGGISSPSFYAAFASKEALFEEVLRCYLATHGQVLAPLYDRTLDPRHAVESALRATARMQTDAAHPRGCLLNVVASTTPDEVDSAQQLLAGDRAATRAAFIDCARRDIANGQLAAGSDAKAIGVMLDTFMRGLTAQARDGVSRTQLDAAIECVLLPWKKEGASAGKLPRG</sequence>
<evidence type="ECO:0000256" key="3">
    <source>
        <dbReference type="ARBA" id="ARBA00023163"/>
    </source>
</evidence>
<proteinExistence type="predicted"/>
<dbReference type="InterPro" id="IPR001647">
    <property type="entry name" value="HTH_TetR"/>
</dbReference>
<dbReference type="Gene3D" id="1.10.10.60">
    <property type="entry name" value="Homeodomain-like"/>
    <property type="match status" value="1"/>
</dbReference>
<dbReference type="PANTHER" id="PTHR47506:SF1">
    <property type="entry name" value="HTH-TYPE TRANSCRIPTIONAL REGULATOR YJDC"/>
    <property type="match status" value="1"/>
</dbReference>
<keyword evidence="3" id="KW-0804">Transcription</keyword>
<evidence type="ECO:0000256" key="2">
    <source>
        <dbReference type="ARBA" id="ARBA00023125"/>
    </source>
</evidence>
<keyword evidence="1" id="KW-0805">Transcription regulation</keyword>